<sequence>YLFPALPNRTLPFPSLLQSQWSHSPTPCQLSGFLLGFLSKVKRSCTDQGWSDPSPPYSEACSIEDDISLDEISFFSTIQTIYTVGYSISTATLAVAIFILLAFRRLRCSRNYIHVHLFMTFILKAIAIFIKDSVLLDSEGSDYCTYSTVWDEKSREHSNLGLEGALEVF</sequence>
<dbReference type="PROSITE" id="PS50261">
    <property type="entry name" value="G_PROTEIN_RECEP_F2_4"/>
    <property type="match status" value="1"/>
</dbReference>
<feature type="domain" description="G-protein coupled receptors family 2 profile 2" evidence="9">
    <location>
        <begin position="78"/>
        <end position="169"/>
    </location>
</feature>
<name>A0A8C5SFH3_LATLA</name>
<keyword evidence="7" id="KW-0807">Transducer</keyword>
<evidence type="ECO:0000313" key="11">
    <source>
        <dbReference type="Proteomes" id="UP000694406"/>
    </source>
</evidence>
<comment type="subcellular location">
    <subcellularLocation>
        <location evidence="1">Membrane</location>
        <topology evidence="1">Multi-pass membrane protein</topology>
    </subcellularLocation>
</comment>
<dbReference type="Gene3D" id="1.20.1070.10">
    <property type="entry name" value="Rhodopsin 7-helix transmembrane proteins"/>
    <property type="match status" value="1"/>
</dbReference>
<feature type="transmembrane region" description="Helical" evidence="8">
    <location>
        <begin position="112"/>
        <end position="130"/>
    </location>
</feature>
<dbReference type="GO" id="GO:0017046">
    <property type="term" value="F:peptide hormone binding"/>
    <property type="evidence" value="ECO:0007669"/>
    <property type="project" value="TreeGrafter"/>
</dbReference>
<dbReference type="PRINTS" id="PR00249">
    <property type="entry name" value="GPCRSECRETIN"/>
</dbReference>
<keyword evidence="6" id="KW-0675">Receptor</keyword>
<dbReference type="PANTHER" id="PTHR45620:SF14">
    <property type="entry name" value="GROWTH HORMONE-RELEASING HORMONE RECEPTOR"/>
    <property type="match status" value="1"/>
</dbReference>
<dbReference type="InterPro" id="IPR050332">
    <property type="entry name" value="GPCR_2"/>
</dbReference>
<dbReference type="PANTHER" id="PTHR45620">
    <property type="entry name" value="PDF RECEPTOR-LIKE PROTEIN-RELATED"/>
    <property type="match status" value="1"/>
</dbReference>
<keyword evidence="4" id="KW-0297">G-protein coupled receptor</keyword>
<dbReference type="InterPro" id="IPR000832">
    <property type="entry name" value="GPCR_2_secretin-like"/>
</dbReference>
<evidence type="ECO:0000256" key="8">
    <source>
        <dbReference type="SAM" id="Phobius"/>
    </source>
</evidence>
<dbReference type="GO" id="GO:0005886">
    <property type="term" value="C:plasma membrane"/>
    <property type="evidence" value="ECO:0007669"/>
    <property type="project" value="TreeGrafter"/>
</dbReference>
<reference evidence="10" key="2">
    <citation type="submission" date="2025-09" db="UniProtKB">
        <authorList>
            <consortium name="Ensembl"/>
        </authorList>
    </citation>
    <scope>IDENTIFICATION</scope>
</reference>
<keyword evidence="5 8" id="KW-0472">Membrane</keyword>
<dbReference type="Ensembl" id="ENSLLTT00000017902.1">
    <property type="protein sequence ID" value="ENSLLTP00000017256.1"/>
    <property type="gene ID" value="ENSLLTG00000013114.1"/>
</dbReference>
<evidence type="ECO:0000256" key="4">
    <source>
        <dbReference type="ARBA" id="ARBA00023040"/>
    </source>
</evidence>
<evidence type="ECO:0000256" key="6">
    <source>
        <dbReference type="ARBA" id="ARBA00023170"/>
    </source>
</evidence>
<dbReference type="GO" id="GO:0008528">
    <property type="term" value="F:G protein-coupled peptide receptor activity"/>
    <property type="evidence" value="ECO:0007669"/>
    <property type="project" value="TreeGrafter"/>
</dbReference>
<evidence type="ECO:0000256" key="1">
    <source>
        <dbReference type="ARBA" id="ARBA00004141"/>
    </source>
</evidence>
<dbReference type="InterPro" id="IPR036445">
    <property type="entry name" value="GPCR_2_extracell_dom_sf"/>
</dbReference>
<dbReference type="SUPFAM" id="SSF111418">
    <property type="entry name" value="Hormone receptor domain"/>
    <property type="match status" value="1"/>
</dbReference>
<keyword evidence="2 8" id="KW-0812">Transmembrane</keyword>
<dbReference type="GO" id="GO:0007166">
    <property type="term" value="P:cell surface receptor signaling pathway"/>
    <property type="evidence" value="ECO:0007669"/>
    <property type="project" value="InterPro"/>
</dbReference>
<keyword evidence="3 8" id="KW-1133">Transmembrane helix</keyword>
<organism evidence="10 11">
    <name type="scientific">Laticauda laticaudata</name>
    <name type="common">Blue-ringed sea krait</name>
    <name type="synonym">Blue-lipped sea krait</name>
    <dbReference type="NCBI Taxonomy" id="8630"/>
    <lineage>
        <taxon>Eukaryota</taxon>
        <taxon>Metazoa</taxon>
        <taxon>Chordata</taxon>
        <taxon>Craniata</taxon>
        <taxon>Vertebrata</taxon>
        <taxon>Euteleostomi</taxon>
        <taxon>Lepidosauria</taxon>
        <taxon>Squamata</taxon>
        <taxon>Bifurcata</taxon>
        <taxon>Unidentata</taxon>
        <taxon>Episquamata</taxon>
        <taxon>Toxicofera</taxon>
        <taxon>Serpentes</taxon>
        <taxon>Colubroidea</taxon>
        <taxon>Elapidae</taxon>
        <taxon>Laticaudinae</taxon>
        <taxon>Laticauda</taxon>
    </lineage>
</organism>
<dbReference type="AlphaFoldDB" id="A0A8C5SFH3"/>
<accession>A0A8C5SFH3</accession>
<dbReference type="GO" id="GO:0016520">
    <property type="term" value="F:growth hormone-releasing hormone receptor activity"/>
    <property type="evidence" value="ECO:0007669"/>
    <property type="project" value="TreeGrafter"/>
</dbReference>
<evidence type="ECO:0000256" key="3">
    <source>
        <dbReference type="ARBA" id="ARBA00022989"/>
    </source>
</evidence>
<evidence type="ECO:0000313" key="10">
    <source>
        <dbReference type="Ensembl" id="ENSLLTP00000017256.1"/>
    </source>
</evidence>
<reference evidence="10" key="1">
    <citation type="submission" date="2025-08" db="UniProtKB">
        <authorList>
            <consortium name="Ensembl"/>
        </authorList>
    </citation>
    <scope>IDENTIFICATION</scope>
</reference>
<dbReference type="GO" id="GO:0019838">
    <property type="term" value="F:growth factor binding"/>
    <property type="evidence" value="ECO:0007669"/>
    <property type="project" value="TreeGrafter"/>
</dbReference>
<dbReference type="GO" id="GO:0008284">
    <property type="term" value="P:positive regulation of cell population proliferation"/>
    <property type="evidence" value="ECO:0007669"/>
    <property type="project" value="TreeGrafter"/>
</dbReference>
<dbReference type="InterPro" id="IPR017981">
    <property type="entry name" value="GPCR_2-like_7TM"/>
</dbReference>
<feature type="transmembrane region" description="Helical" evidence="8">
    <location>
        <begin position="81"/>
        <end position="103"/>
    </location>
</feature>
<protein>
    <recommendedName>
        <fullName evidence="9">G-protein coupled receptors family 2 profile 2 domain-containing protein</fullName>
    </recommendedName>
</protein>
<proteinExistence type="predicted"/>
<dbReference type="GeneTree" id="ENSGT00940000159858"/>
<dbReference type="Pfam" id="PF00002">
    <property type="entry name" value="7tm_2"/>
    <property type="match status" value="1"/>
</dbReference>
<dbReference type="GO" id="GO:0007189">
    <property type="term" value="P:adenylate cyclase-activating G protein-coupled receptor signaling pathway"/>
    <property type="evidence" value="ECO:0007669"/>
    <property type="project" value="TreeGrafter"/>
</dbReference>
<evidence type="ECO:0000256" key="5">
    <source>
        <dbReference type="ARBA" id="ARBA00023136"/>
    </source>
</evidence>
<dbReference type="Proteomes" id="UP000694406">
    <property type="component" value="Unplaced"/>
</dbReference>
<evidence type="ECO:0000259" key="9">
    <source>
        <dbReference type="PROSITE" id="PS50261"/>
    </source>
</evidence>
<evidence type="ECO:0000256" key="2">
    <source>
        <dbReference type="ARBA" id="ARBA00022692"/>
    </source>
</evidence>
<keyword evidence="11" id="KW-1185">Reference proteome</keyword>
<evidence type="ECO:0000256" key="7">
    <source>
        <dbReference type="ARBA" id="ARBA00023224"/>
    </source>
</evidence>